<dbReference type="SUPFAM" id="SSF81383">
    <property type="entry name" value="F-box domain"/>
    <property type="match status" value="1"/>
</dbReference>
<dbReference type="Pfam" id="PF00646">
    <property type="entry name" value="F-box"/>
    <property type="match status" value="1"/>
</dbReference>
<evidence type="ECO:0000259" key="1">
    <source>
        <dbReference type="Pfam" id="PF00646"/>
    </source>
</evidence>
<protein>
    <recommendedName>
        <fullName evidence="1">F-box domain-containing protein</fullName>
    </recommendedName>
</protein>
<gene>
    <name evidence="2" type="ORF">HAX54_030425</name>
</gene>
<reference evidence="2 3" key="1">
    <citation type="journal article" date="2021" name="BMC Genomics">
        <title>Datura genome reveals duplications of psychoactive alkaloid biosynthetic genes and high mutation rate following tissue culture.</title>
        <authorList>
            <person name="Rajewski A."/>
            <person name="Carter-House D."/>
            <person name="Stajich J."/>
            <person name="Litt A."/>
        </authorList>
    </citation>
    <scope>NUCLEOTIDE SEQUENCE [LARGE SCALE GENOMIC DNA]</scope>
    <source>
        <strain evidence="2">AR-01</strain>
    </source>
</reference>
<organism evidence="2 3">
    <name type="scientific">Datura stramonium</name>
    <name type="common">Jimsonweed</name>
    <name type="synonym">Common thornapple</name>
    <dbReference type="NCBI Taxonomy" id="4076"/>
    <lineage>
        <taxon>Eukaryota</taxon>
        <taxon>Viridiplantae</taxon>
        <taxon>Streptophyta</taxon>
        <taxon>Embryophyta</taxon>
        <taxon>Tracheophyta</taxon>
        <taxon>Spermatophyta</taxon>
        <taxon>Magnoliopsida</taxon>
        <taxon>eudicotyledons</taxon>
        <taxon>Gunneridae</taxon>
        <taxon>Pentapetalae</taxon>
        <taxon>asterids</taxon>
        <taxon>lamiids</taxon>
        <taxon>Solanales</taxon>
        <taxon>Solanaceae</taxon>
        <taxon>Solanoideae</taxon>
        <taxon>Datureae</taxon>
        <taxon>Datura</taxon>
    </lineage>
</organism>
<dbReference type="InterPro" id="IPR001810">
    <property type="entry name" value="F-box_dom"/>
</dbReference>
<comment type="caution">
    <text evidence="2">The sequence shown here is derived from an EMBL/GenBank/DDBJ whole genome shotgun (WGS) entry which is preliminary data.</text>
</comment>
<name>A0ABS8SAZ7_DATST</name>
<proteinExistence type="predicted"/>
<dbReference type="EMBL" id="JACEIK010000381">
    <property type="protein sequence ID" value="MCD7455998.1"/>
    <property type="molecule type" value="Genomic_DNA"/>
</dbReference>
<feature type="domain" description="F-box" evidence="1">
    <location>
        <begin position="17"/>
        <end position="52"/>
    </location>
</feature>
<dbReference type="PANTHER" id="PTHR34145:SF28">
    <property type="entry name" value="F-BOX DOMAIN-CONTAINING PROTEIN"/>
    <property type="match status" value="1"/>
</dbReference>
<dbReference type="InterPro" id="IPR053772">
    <property type="entry name" value="At1g61320/At1g61330-like"/>
</dbReference>
<dbReference type="PANTHER" id="PTHR34145">
    <property type="entry name" value="OS02G0105600 PROTEIN"/>
    <property type="match status" value="1"/>
</dbReference>
<dbReference type="InterPro" id="IPR036047">
    <property type="entry name" value="F-box-like_dom_sf"/>
</dbReference>
<keyword evidence="3" id="KW-1185">Reference proteome</keyword>
<evidence type="ECO:0000313" key="2">
    <source>
        <dbReference type="EMBL" id="MCD7455998.1"/>
    </source>
</evidence>
<sequence length="347" mass="40624">MITNGDDESNNNLTIYLPEDVIHNIFTFLPIKHAISSSLVAKSFLNSWLYVRNLCFDINFETNCSVNGRDEIPIIDNILSNYLGEKIHRFSLYIPVSTRYLPFLKKWIQHVASKSVEEFELRLPRPTDESSYFMHSNCIDIETLYSLKLGCFSNDELIIKGSNKFKTLLIRDCEDISLVTIDNSSISTFHYDGEINKIKFANSIRLNDVLLNFGATTGLQHIRERDDLIKVFRNVQTLSINNILLEGLSPRFVNFEYKDMEYYLPNLKELQLVRHDWSFINLWDIVFFVKNRPQIQRLFIDFGDYAMEAGSYWNIVAKENFENCETEFRELKLLKVKGFKALELEKN</sequence>
<accession>A0ABS8SAZ7</accession>
<evidence type="ECO:0000313" key="3">
    <source>
        <dbReference type="Proteomes" id="UP000823775"/>
    </source>
</evidence>
<dbReference type="Proteomes" id="UP000823775">
    <property type="component" value="Unassembled WGS sequence"/>
</dbReference>